<proteinExistence type="predicted"/>
<evidence type="ECO:0000313" key="2">
    <source>
        <dbReference type="EMBL" id="GCC46282.1"/>
    </source>
</evidence>
<protein>
    <submittedName>
        <fullName evidence="2">Uncharacterized protein</fullName>
    </submittedName>
</protein>
<organism evidence="2 3">
    <name type="scientific">Chiloscyllium punctatum</name>
    <name type="common">Brownbanded bambooshark</name>
    <name type="synonym">Hemiscyllium punctatum</name>
    <dbReference type="NCBI Taxonomy" id="137246"/>
    <lineage>
        <taxon>Eukaryota</taxon>
        <taxon>Metazoa</taxon>
        <taxon>Chordata</taxon>
        <taxon>Craniata</taxon>
        <taxon>Vertebrata</taxon>
        <taxon>Chondrichthyes</taxon>
        <taxon>Elasmobranchii</taxon>
        <taxon>Galeomorphii</taxon>
        <taxon>Galeoidea</taxon>
        <taxon>Orectolobiformes</taxon>
        <taxon>Hemiscylliidae</taxon>
        <taxon>Chiloscyllium</taxon>
    </lineage>
</organism>
<sequence length="126" mass="11998">MTPQGGGAPAQSAIPVPVGAAHARFDGRGGAGAVAARVRVTDGWVLSGGARPVVMEPRLSELFGGFPGAAAGTMAAGGAAAPLSATRRSSRQTATSNGRSRGHGHGQGQGSSSSSGRAPAAASAPG</sequence>
<feature type="non-terminal residue" evidence="2">
    <location>
        <position position="126"/>
    </location>
</feature>
<evidence type="ECO:0000313" key="3">
    <source>
        <dbReference type="Proteomes" id="UP000287033"/>
    </source>
</evidence>
<name>A0A401TUG7_CHIPU</name>
<keyword evidence="3" id="KW-1185">Reference proteome</keyword>
<evidence type="ECO:0000256" key="1">
    <source>
        <dbReference type="SAM" id="MobiDB-lite"/>
    </source>
</evidence>
<accession>A0A401TUG7</accession>
<feature type="compositionally biased region" description="Low complexity" evidence="1">
    <location>
        <begin position="110"/>
        <end position="126"/>
    </location>
</feature>
<gene>
    <name evidence="2" type="ORF">chiPu_0030320</name>
</gene>
<dbReference type="AlphaFoldDB" id="A0A401TUG7"/>
<comment type="caution">
    <text evidence="2">The sequence shown here is derived from an EMBL/GenBank/DDBJ whole genome shotgun (WGS) entry which is preliminary data.</text>
</comment>
<dbReference type="EMBL" id="BEZZ01180088">
    <property type="protein sequence ID" value="GCC46282.1"/>
    <property type="molecule type" value="Genomic_DNA"/>
</dbReference>
<feature type="region of interest" description="Disordered" evidence="1">
    <location>
        <begin position="74"/>
        <end position="126"/>
    </location>
</feature>
<dbReference type="Proteomes" id="UP000287033">
    <property type="component" value="Unassembled WGS sequence"/>
</dbReference>
<reference evidence="2 3" key="1">
    <citation type="journal article" date="2018" name="Nat. Ecol. Evol.">
        <title>Shark genomes provide insights into elasmobranch evolution and the origin of vertebrates.</title>
        <authorList>
            <person name="Hara Y"/>
            <person name="Yamaguchi K"/>
            <person name="Onimaru K"/>
            <person name="Kadota M"/>
            <person name="Koyanagi M"/>
            <person name="Keeley SD"/>
            <person name="Tatsumi K"/>
            <person name="Tanaka K"/>
            <person name="Motone F"/>
            <person name="Kageyama Y"/>
            <person name="Nozu R"/>
            <person name="Adachi N"/>
            <person name="Nishimura O"/>
            <person name="Nakagawa R"/>
            <person name="Tanegashima C"/>
            <person name="Kiyatake I"/>
            <person name="Matsumoto R"/>
            <person name="Murakumo K"/>
            <person name="Nishida K"/>
            <person name="Terakita A"/>
            <person name="Kuratani S"/>
            <person name="Sato K"/>
            <person name="Hyodo S Kuraku.S."/>
        </authorList>
    </citation>
    <scope>NUCLEOTIDE SEQUENCE [LARGE SCALE GENOMIC DNA]</scope>
</reference>